<keyword evidence="2" id="KW-0812">Transmembrane</keyword>
<keyword evidence="2" id="KW-0472">Membrane</keyword>
<name>A0ABD6C957_9EURY</name>
<evidence type="ECO:0000313" key="4">
    <source>
        <dbReference type="EMBL" id="MFD1586024.1"/>
    </source>
</evidence>
<dbReference type="InterPro" id="IPR055999">
    <property type="entry name" value="DUF7577"/>
</dbReference>
<sequence>MEVWTWIVAYIVGFSLLQLLVYRYFRDSEPSVEQPSPGTGERYAAGDRLKRDQTGGRATEDGLYCQHCGAFNEQAATYRYCKQCVSPLR</sequence>
<keyword evidence="5" id="KW-1185">Reference proteome</keyword>
<organism evidence="4 5">
    <name type="scientific">Halorientalis brevis</name>
    <dbReference type="NCBI Taxonomy" id="1126241"/>
    <lineage>
        <taxon>Archaea</taxon>
        <taxon>Methanobacteriati</taxon>
        <taxon>Methanobacteriota</taxon>
        <taxon>Stenosarchaea group</taxon>
        <taxon>Halobacteria</taxon>
        <taxon>Halobacteriales</taxon>
        <taxon>Haloarculaceae</taxon>
        <taxon>Halorientalis</taxon>
    </lineage>
</organism>
<comment type="caution">
    <text evidence="4">The sequence shown here is derived from an EMBL/GenBank/DDBJ whole genome shotgun (WGS) entry which is preliminary data.</text>
</comment>
<feature type="transmembrane region" description="Helical" evidence="2">
    <location>
        <begin position="6"/>
        <end position="25"/>
    </location>
</feature>
<dbReference type="Proteomes" id="UP001597119">
    <property type="component" value="Unassembled WGS sequence"/>
</dbReference>
<reference evidence="4 5" key="1">
    <citation type="journal article" date="2019" name="Int. J. Syst. Evol. Microbiol.">
        <title>The Global Catalogue of Microorganisms (GCM) 10K type strain sequencing project: providing services to taxonomists for standard genome sequencing and annotation.</title>
        <authorList>
            <consortium name="The Broad Institute Genomics Platform"/>
            <consortium name="The Broad Institute Genome Sequencing Center for Infectious Disease"/>
            <person name="Wu L."/>
            <person name="Ma J."/>
        </authorList>
    </citation>
    <scope>NUCLEOTIDE SEQUENCE [LARGE SCALE GENOMIC DNA]</scope>
    <source>
        <strain evidence="4 5">CGMCC 1.12125</strain>
    </source>
</reference>
<evidence type="ECO:0000313" key="5">
    <source>
        <dbReference type="Proteomes" id="UP001597119"/>
    </source>
</evidence>
<accession>A0ABD6C957</accession>
<dbReference type="EMBL" id="JBHUDJ010000001">
    <property type="protein sequence ID" value="MFD1586024.1"/>
    <property type="molecule type" value="Genomic_DNA"/>
</dbReference>
<proteinExistence type="predicted"/>
<gene>
    <name evidence="4" type="ORF">ACFR9U_03450</name>
</gene>
<feature type="domain" description="DUF7577" evidence="3">
    <location>
        <begin position="62"/>
        <end position="89"/>
    </location>
</feature>
<dbReference type="Pfam" id="PF24463">
    <property type="entry name" value="DUF7577"/>
    <property type="match status" value="1"/>
</dbReference>
<evidence type="ECO:0000256" key="2">
    <source>
        <dbReference type="SAM" id="Phobius"/>
    </source>
</evidence>
<feature type="region of interest" description="Disordered" evidence="1">
    <location>
        <begin position="29"/>
        <end position="58"/>
    </location>
</feature>
<protein>
    <recommendedName>
        <fullName evidence="3">DUF7577 domain-containing protein</fullName>
    </recommendedName>
</protein>
<dbReference type="AlphaFoldDB" id="A0ABD6C957"/>
<feature type="compositionally biased region" description="Basic and acidic residues" evidence="1">
    <location>
        <begin position="44"/>
        <end position="58"/>
    </location>
</feature>
<evidence type="ECO:0000256" key="1">
    <source>
        <dbReference type="SAM" id="MobiDB-lite"/>
    </source>
</evidence>
<dbReference type="RefSeq" id="WP_247376668.1">
    <property type="nucleotide sequence ID" value="NZ_JALLGV010000003.1"/>
</dbReference>
<evidence type="ECO:0000259" key="3">
    <source>
        <dbReference type="Pfam" id="PF24463"/>
    </source>
</evidence>
<keyword evidence="2" id="KW-1133">Transmembrane helix</keyword>